<evidence type="ECO:0000313" key="3">
    <source>
        <dbReference type="Proteomes" id="UP000176998"/>
    </source>
</evidence>
<dbReference type="EMBL" id="MJBS01000030">
    <property type="protein sequence ID" value="OHF00090.1"/>
    <property type="molecule type" value="Genomic_DNA"/>
</dbReference>
<feature type="compositionally biased region" description="Basic and acidic residues" evidence="1">
    <location>
        <begin position="1"/>
        <end position="10"/>
    </location>
</feature>
<organism evidence="2 3">
    <name type="scientific">Colletotrichum orchidophilum</name>
    <dbReference type="NCBI Taxonomy" id="1209926"/>
    <lineage>
        <taxon>Eukaryota</taxon>
        <taxon>Fungi</taxon>
        <taxon>Dikarya</taxon>
        <taxon>Ascomycota</taxon>
        <taxon>Pezizomycotina</taxon>
        <taxon>Sordariomycetes</taxon>
        <taxon>Hypocreomycetidae</taxon>
        <taxon>Glomerellales</taxon>
        <taxon>Glomerellaceae</taxon>
        <taxon>Colletotrichum</taxon>
    </lineage>
</organism>
<comment type="caution">
    <text evidence="2">The sequence shown here is derived from an EMBL/GenBank/DDBJ whole genome shotgun (WGS) entry which is preliminary data.</text>
</comment>
<dbReference type="OrthoDB" id="10349652at2759"/>
<keyword evidence="3" id="KW-1185">Reference proteome</keyword>
<dbReference type="GeneID" id="34557655"/>
<reference evidence="2 3" key="1">
    <citation type="submission" date="2016-09" db="EMBL/GenBank/DDBJ databases">
        <authorList>
            <person name="Capua I."/>
            <person name="De Benedictis P."/>
            <person name="Joannis T."/>
            <person name="Lombin L.H."/>
            <person name="Cattoli G."/>
        </authorList>
    </citation>
    <scope>NUCLEOTIDE SEQUENCE [LARGE SCALE GENOMIC DNA]</scope>
    <source>
        <strain evidence="2 3">IMI 309357</strain>
    </source>
</reference>
<evidence type="ECO:0000313" key="2">
    <source>
        <dbReference type="EMBL" id="OHF00090.1"/>
    </source>
</evidence>
<dbReference type="RefSeq" id="XP_022477234.1">
    <property type="nucleotide sequence ID" value="XM_022616145.1"/>
</dbReference>
<accession>A0A1G4BF35</accession>
<name>A0A1G4BF35_9PEZI</name>
<feature type="compositionally biased region" description="Basic and acidic residues" evidence="1">
    <location>
        <begin position="33"/>
        <end position="45"/>
    </location>
</feature>
<dbReference type="Proteomes" id="UP000176998">
    <property type="component" value="Unassembled WGS sequence"/>
</dbReference>
<gene>
    <name evidence="2" type="ORF">CORC01_04498</name>
</gene>
<feature type="region of interest" description="Disordered" evidence="1">
    <location>
        <begin position="1"/>
        <end position="52"/>
    </location>
</feature>
<evidence type="ECO:0000256" key="1">
    <source>
        <dbReference type="SAM" id="MobiDB-lite"/>
    </source>
</evidence>
<protein>
    <submittedName>
        <fullName evidence="2">Uncharacterized protein</fullName>
    </submittedName>
</protein>
<sequence length="52" mass="5659">MEKDSWHRASDAWGPPTLLGNSGELLAVPSKGVQRDAANETRASEQVKQNPK</sequence>
<dbReference type="AlphaFoldDB" id="A0A1G4BF35"/>
<proteinExistence type="predicted"/>